<reference evidence="2 3" key="1">
    <citation type="submission" date="2015-12" db="EMBL/GenBank/DDBJ databases">
        <title>Nitrous oxide reduction kinetics distinguish bacteria harboring typical versus atypical NosZ.</title>
        <authorList>
            <person name="Yoon S."/>
            <person name="Nissen S."/>
            <person name="Park D."/>
            <person name="Sanford R.A."/>
            <person name="Loeffler F.E."/>
        </authorList>
    </citation>
    <scope>NUCLEOTIDE SEQUENCE [LARGE SCALE GENOMIC DNA]</scope>
    <source>
        <strain evidence="2 3">ATCC BAA-841</strain>
    </source>
</reference>
<name>A0A133XK19_9RHOO</name>
<dbReference type="EMBL" id="LODL01000013">
    <property type="protein sequence ID" value="KXB31281.1"/>
    <property type="molecule type" value="Genomic_DNA"/>
</dbReference>
<dbReference type="Proteomes" id="UP000070186">
    <property type="component" value="Unassembled WGS sequence"/>
</dbReference>
<keyword evidence="1" id="KW-0472">Membrane</keyword>
<keyword evidence="1" id="KW-1133">Transmembrane helix</keyword>
<protein>
    <recommendedName>
        <fullName evidence="4">Transmembrane protein</fullName>
    </recommendedName>
</protein>
<keyword evidence="3" id="KW-1185">Reference proteome</keyword>
<evidence type="ECO:0000313" key="2">
    <source>
        <dbReference type="EMBL" id="KXB31281.1"/>
    </source>
</evidence>
<feature type="transmembrane region" description="Helical" evidence="1">
    <location>
        <begin position="17"/>
        <end position="38"/>
    </location>
</feature>
<evidence type="ECO:0000313" key="3">
    <source>
        <dbReference type="Proteomes" id="UP000070186"/>
    </source>
</evidence>
<accession>A0A133XK19</accession>
<dbReference type="AlphaFoldDB" id="A0A133XK19"/>
<organism evidence="2 3">
    <name type="scientific">Dechloromonas denitrificans</name>
    <dbReference type="NCBI Taxonomy" id="281362"/>
    <lineage>
        <taxon>Bacteria</taxon>
        <taxon>Pseudomonadati</taxon>
        <taxon>Pseudomonadota</taxon>
        <taxon>Betaproteobacteria</taxon>
        <taxon>Rhodocyclales</taxon>
        <taxon>Azonexaceae</taxon>
        <taxon>Dechloromonas</taxon>
    </lineage>
</organism>
<dbReference type="STRING" id="281362.AT959_06250"/>
<comment type="caution">
    <text evidence="2">The sequence shown here is derived from an EMBL/GenBank/DDBJ whole genome shotgun (WGS) entry which is preliminary data.</text>
</comment>
<evidence type="ECO:0000256" key="1">
    <source>
        <dbReference type="SAM" id="Phobius"/>
    </source>
</evidence>
<evidence type="ECO:0008006" key="4">
    <source>
        <dbReference type="Google" id="ProtNLM"/>
    </source>
</evidence>
<gene>
    <name evidence="2" type="ORF">AT959_06250</name>
</gene>
<proteinExistence type="predicted"/>
<sequence length="195" mass="21370">MNSLAIHPLPNQRQGRLMLALIVVLLALPFAIGAGLYFGGWQPPRSGHHGHLLTPPLRLADLFPHPKGASFGARSTEKNAEKWKLVLHVRGPCATECTSRLDEMRRIHVALYKNMGRVSRAVLTDQPDDPVLLALHASQPDLMVLTIPSGALSEITDPVLLVNPQGLVIMSYPPDASPQGMRADLDRLLKYAWTS</sequence>
<keyword evidence="1" id="KW-0812">Transmembrane</keyword>